<dbReference type="Proteomes" id="UP000595437">
    <property type="component" value="Chromosome 10"/>
</dbReference>
<name>A0A7T8H0X3_CALRO</name>
<proteinExistence type="predicted"/>
<dbReference type="AlphaFoldDB" id="A0A7T8H0X3"/>
<feature type="non-terminal residue" evidence="1">
    <location>
        <position position="72"/>
    </location>
</feature>
<gene>
    <name evidence="1" type="ORF">FKW44_015872</name>
</gene>
<dbReference type="EMBL" id="CP045899">
    <property type="protein sequence ID" value="QQP41480.1"/>
    <property type="molecule type" value="Genomic_DNA"/>
</dbReference>
<sequence length="72" mass="8375">SEGELPKTLLIHEIERRPTFTTTQACGSVYPKHTHLPRKNSTYFWNLGESREFFFTVLKSTHHPISITFLKA</sequence>
<organism evidence="1 2">
    <name type="scientific">Caligus rogercresseyi</name>
    <name type="common">Sea louse</name>
    <dbReference type="NCBI Taxonomy" id="217165"/>
    <lineage>
        <taxon>Eukaryota</taxon>
        <taxon>Metazoa</taxon>
        <taxon>Ecdysozoa</taxon>
        <taxon>Arthropoda</taxon>
        <taxon>Crustacea</taxon>
        <taxon>Multicrustacea</taxon>
        <taxon>Hexanauplia</taxon>
        <taxon>Copepoda</taxon>
        <taxon>Siphonostomatoida</taxon>
        <taxon>Caligidae</taxon>
        <taxon>Caligus</taxon>
    </lineage>
</organism>
<evidence type="ECO:0000313" key="1">
    <source>
        <dbReference type="EMBL" id="QQP41480.1"/>
    </source>
</evidence>
<evidence type="ECO:0000313" key="2">
    <source>
        <dbReference type="Proteomes" id="UP000595437"/>
    </source>
</evidence>
<keyword evidence="2" id="KW-1185">Reference proteome</keyword>
<protein>
    <submittedName>
        <fullName evidence="1">Uncharacterized protein</fullName>
    </submittedName>
</protein>
<reference evidence="2" key="1">
    <citation type="submission" date="2021-01" db="EMBL/GenBank/DDBJ databases">
        <title>Caligus Genome Assembly.</title>
        <authorList>
            <person name="Gallardo-Escarate C."/>
        </authorList>
    </citation>
    <scope>NUCLEOTIDE SEQUENCE [LARGE SCALE GENOMIC DNA]</scope>
</reference>
<accession>A0A7T8H0X3</accession>